<protein>
    <submittedName>
        <fullName evidence="3">Amidohydrolase</fullName>
    </submittedName>
</protein>
<evidence type="ECO:0000259" key="2">
    <source>
        <dbReference type="PROSITE" id="PS50263"/>
    </source>
</evidence>
<accession>A0ABX0SIS6</accession>
<evidence type="ECO:0000256" key="1">
    <source>
        <dbReference type="ARBA" id="ARBA00010613"/>
    </source>
</evidence>
<evidence type="ECO:0000313" key="4">
    <source>
        <dbReference type="Proteomes" id="UP000749311"/>
    </source>
</evidence>
<gene>
    <name evidence="3" type="ORF">FB473_001292</name>
</gene>
<dbReference type="RefSeq" id="WP_167165746.1">
    <property type="nucleotide sequence ID" value="NZ_BAAAOO010000015.1"/>
</dbReference>
<comment type="similarity">
    <text evidence="1">Belongs to the carbon-nitrogen hydrolase superfamily. NIT1/NIT2 family.</text>
</comment>
<proteinExistence type="inferred from homology"/>
<comment type="caution">
    <text evidence="3">The sequence shown here is derived from an EMBL/GenBank/DDBJ whole genome shotgun (WGS) entry which is preliminary data.</text>
</comment>
<dbReference type="CDD" id="cd07581">
    <property type="entry name" value="nitrilase_3"/>
    <property type="match status" value="1"/>
</dbReference>
<dbReference type="InterPro" id="IPR001110">
    <property type="entry name" value="UPF0012_CS"/>
</dbReference>
<name>A0ABX0SIS6_9ACTN</name>
<dbReference type="SUPFAM" id="SSF56317">
    <property type="entry name" value="Carbon-nitrogen hydrolase"/>
    <property type="match status" value="1"/>
</dbReference>
<dbReference type="EMBL" id="JAAMOZ010000001">
    <property type="protein sequence ID" value="NIH56647.1"/>
    <property type="molecule type" value="Genomic_DNA"/>
</dbReference>
<dbReference type="Pfam" id="PF00795">
    <property type="entry name" value="CN_hydrolase"/>
    <property type="match status" value="1"/>
</dbReference>
<dbReference type="InterPro" id="IPR003010">
    <property type="entry name" value="C-N_Hydrolase"/>
</dbReference>
<feature type="domain" description="CN hydrolase" evidence="2">
    <location>
        <begin position="4"/>
        <end position="243"/>
    </location>
</feature>
<keyword evidence="4" id="KW-1185">Reference proteome</keyword>
<dbReference type="PANTHER" id="PTHR23088">
    <property type="entry name" value="NITRILASE-RELATED"/>
    <property type="match status" value="1"/>
</dbReference>
<reference evidence="3 4" key="1">
    <citation type="submission" date="2020-02" db="EMBL/GenBank/DDBJ databases">
        <title>Sequencing the genomes of 1000 actinobacteria strains.</title>
        <authorList>
            <person name="Klenk H.-P."/>
        </authorList>
    </citation>
    <scope>NUCLEOTIDE SEQUENCE [LARGE SCALE GENOMIC DNA]</scope>
    <source>
        <strain evidence="3 4">DSM 19609</strain>
    </source>
</reference>
<dbReference type="PROSITE" id="PS50263">
    <property type="entry name" value="CN_HYDROLASE"/>
    <property type="match status" value="1"/>
</dbReference>
<dbReference type="PANTHER" id="PTHR23088:SF27">
    <property type="entry name" value="DEAMINATED GLUTATHIONE AMIDASE"/>
    <property type="match status" value="1"/>
</dbReference>
<dbReference type="Gene3D" id="3.60.110.10">
    <property type="entry name" value="Carbon-nitrogen hydrolase"/>
    <property type="match status" value="1"/>
</dbReference>
<dbReference type="PROSITE" id="PS01227">
    <property type="entry name" value="UPF0012"/>
    <property type="match status" value="1"/>
</dbReference>
<sequence>MSVLRVAGGQFSPGENRDRNVTAISDLVRRATAAGAGILVLPEYASYFEAAFTSEFVRCSEPLEGPFVTAMQGLAERNGIVIVAGMNERVDGEPRFHNTLVAVGAPGLLGVYRKVHLFDAFGHRESDLERPGDPAQAVVIDVDGVRVGLQTCYDLRFPESTRRLADADAQLVVVPAQWVPGPLKEHHWATLLAARAIENTSYVLGVGQSAPNGTGRSMLVDPMGVVLAGVGTGPGLLIGEVDPAELERTRTVNPALGLRRLHVEPGAPGAGRPTAG</sequence>
<organism evidence="3 4">
    <name type="scientific">Brooklawnia cerclae</name>
    <dbReference type="NCBI Taxonomy" id="349934"/>
    <lineage>
        <taxon>Bacteria</taxon>
        <taxon>Bacillati</taxon>
        <taxon>Actinomycetota</taxon>
        <taxon>Actinomycetes</taxon>
        <taxon>Propionibacteriales</taxon>
        <taxon>Propionibacteriaceae</taxon>
        <taxon>Brooklawnia</taxon>
    </lineage>
</organism>
<dbReference type="InterPro" id="IPR036526">
    <property type="entry name" value="C-N_Hydrolase_sf"/>
</dbReference>
<evidence type="ECO:0000313" key="3">
    <source>
        <dbReference type="EMBL" id="NIH56647.1"/>
    </source>
</evidence>
<dbReference type="Proteomes" id="UP000749311">
    <property type="component" value="Unassembled WGS sequence"/>
</dbReference>